<protein>
    <submittedName>
        <fullName evidence="1">Uncharacterized protein</fullName>
    </submittedName>
</protein>
<dbReference type="RefSeq" id="WP_406698560.1">
    <property type="nucleotide sequence ID" value="NZ_CP155447.1"/>
</dbReference>
<reference evidence="1" key="1">
    <citation type="submission" date="2024-05" db="EMBL/GenBank/DDBJ databases">
        <title>Planctomycetes of the genus Singulisphaera possess chitinolytic capabilities.</title>
        <authorList>
            <person name="Ivanova A."/>
        </authorList>
    </citation>
    <scope>NUCLEOTIDE SEQUENCE</scope>
    <source>
        <strain evidence="1">Ch08T</strain>
    </source>
</reference>
<accession>A0AAU7CKM6</accession>
<organism evidence="1">
    <name type="scientific">Singulisphaera sp. Ch08</name>
    <dbReference type="NCBI Taxonomy" id="3120278"/>
    <lineage>
        <taxon>Bacteria</taxon>
        <taxon>Pseudomonadati</taxon>
        <taxon>Planctomycetota</taxon>
        <taxon>Planctomycetia</taxon>
        <taxon>Isosphaerales</taxon>
        <taxon>Isosphaeraceae</taxon>
        <taxon>Singulisphaera</taxon>
    </lineage>
</organism>
<gene>
    <name evidence="1" type="ORF">V5E97_06720</name>
</gene>
<name>A0AAU7CKM6_9BACT</name>
<dbReference type="EMBL" id="CP155447">
    <property type="protein sequence ID" value="XBH05711.1"/>
    <property type="molecule type" value="Genomic_DNA"/>
</dbReference>
<proteinExistence type="predicted"/>
<dbReference type="AlphaFoldDB" id="A0AAU7CKM6"/>
<evidence type="ECO:0000313" key="1">
    <source>
        <dbReference type="EMBL" id="XBH05711.1"/>
    </source>
</evidence>
<sequence>MAAPTALAETHIPCIESLFTLGADPNTAELKVINGSYTLSWGVDEMTNNKSGAAYEDVKTYQTMTGNFTAVFEKGNPPVFKSGDIFPIVIDNANENGPYLACNARFNEVATPILDVKAGLKYSFTVRNQGAITTTRPGP</sequence>